<feature type="transmembrane region" description="Helical" evidence="1">
    <location>
        <begin position="327"/>
        <end position="351"/>
    </location>
</feature>
<keyword evidence="1" id="KW-0472">Membrane</keyword>
<dbReference type="OrthoDB" id="9607at2"/>
<dbReference type="HOGENOM" id="CLU_646834_0_0_0"/>
<feature type="transmembrane region" description="Helical" evidence="1">
    <location>
        <begin position="6"/>
        <end position="23"/>
    </location>
</feature>
<evidence type="ECO:0000313" key="2">
    <source>
        <dbReference type="EMBL" id="ACZ01575.1"/>
    </source>
</evidence>
<keyword evidence="1" id="KW-0812">Transmembrane</keyword>
<feature type="transmembrane region" description="Helical" evidence="1">
    <location>
        <begin position="273"/>
        <end position="296"/>
    </location>
</feature>
<dbReference type="GO" id="GO:0022857">
    <property type="term" value="F:transmembrane transporter activity"/>
    <property type="evidence" value="ECO:0007669"/>
    <property type="project" value="InterPro"/>
</dbReference>
<dbReference type="AlphaFoldDB" id="D1AV15"/>
<dbReference type="KEGG" id="smf:Smon_1114"/>
<feature type="transmembrane region" description="Helical" evidence="1">
    <location>
        <begin position="194"/>
        <end position="216"/>
    </location>
</feature>
<reference evidence="2 3" key="1">
    <citation type="journal article" date="2009" name="Stand. Genomic Sci.">
        <title>Complete genome sequence of Streptobacillus moniliformis type strain (9901T).</title>
        <authorList>
            <person name="Nolan M."/>
            <person name="Gronow S."/>
            <person name="Lapidus A."/>
            <person name="Ivanova N."/>
            <person name="Copeland A."/>
            <person name="Lucas S."/>
            <person name="Del Rio T.G."/>
            <person name="Chen F."/>
            <person name="Tice H."/>
            <person name="Pitluck S."/>
            <person name="Cheng J.F."/>
            <person name="Sims D."/>
            <person name="Meincke L."/>
            <person name="Bruce D."/>
            <person name="Goodwin L."/>
            <person name="Brettin T."/>
            <person name="Han C."/>
            <person name="Detter J.C."/>
            <person name="Ovchinikova G."/>
            <person name="Pati A."/>
            <person name="Mavromatis K."/>
            <person name="Mikhailova N."/>
            <person name="Chen A."/>
            <person name="Palaniappan K."/>
            <person name="Land M."/>
            <person name="Hauser L."/>
            <person name="Chang Y.J."/>
            <person name="Jeffries C.D."/>
            <person name="Rohde M."/>
            <person name="Sproer C."/>
            <person name="Goker M."/>
            <person name="Bristow J."/>
            <person name="Eisen J.A."/>
            <person name="Markowitz V."/>
            <person name="Hugenholtz P."/>
            <person name="Kyrpides N.C."/>
            <person name="Klenk H.P."/>
            <person name="Chain P."/>
        </authorList>
    </citation>
    <scope>NUCLEOTIDE SEQUENCE [LARGE SCALE GENOMIC DNA]</scope>
    <source>
        <strain evidence="3">ATCC 14647 / DSM 12112 / NCTC 10651 / 9901</strain>
    </source>
</reference>
<dbReference type="Pfam" id="PF07690">
    <property type="entry name" value="MFS_1"/>
    <property type="match status" value="1"/>
</dbReference>
<protein>
    <submittedName>
        <fullName evidence="2">Major facilitator superfamily MFS_1</fullName>
    </submittedName>
</protein>
<feature type="transmembrane region" description="Helical" evidence="1">
    <location>
        <begin position="236"/>
        <end position="253"/>
    </location>
</feature>
<keyword evidence="3" id="KW-1185">Reference proteome</keyword>
<evidence type="ECO:0000256" key="1">
    <source>
        <dbReference type="SAM" id="Phobius"/>
    </source>
</evidence>
<dbReference type="Gene3D" id="1.20.1250.20">
    <property type="entry name" value="MFS general substrate transporter like domains"/>
    <property type="match status" value="2"/>
</dbReference>
<feature type="transmembrane region" description="Helical" evidence="1">
    <location>
        <begin position="35"/>
        <end position="53"/>
    </location>
</feature>
<dbReference type="SUPFAM" id="SSF103473">
    <property type="entry name" value="MFS general substrate transporter"/>
    <property type="match status" value="1"/>
</dbReference>
<dbReference type="RefSeq" id="WP_012859122.1">
    <property type="nucleotide sequence ID" value="NC_013515.1"/>
</dbReference>
<organism evidence="2 3">
    <name type="scientific">Streptobacillus moniliformis (strain ATCC 14647 / DSM 12112 / NCTC 10651 / 9901)</name>
    <dbReference type="NCBI Taxonomy" id="519441"/>
    <lineage>
        <taxon>Bacteria</taxon>
        <taxon>Fusobacteriati</taxon>
        <taxon>Fusobacteriota</taxon>
        <taxon>Fusobacteriia</taxon>
        <taxon>Fusobacteriales</taxon>
        <taxon>Leptotrichiaceae</taxon>
        <taxon>Streptobacillus</taxon>
    </lineage>
</organism>
<feature type="transmembrane region" description="Helical" evidence="1">
    <location>
        <begin position="358"/>
        <end position="377"/>
    </location>
</feature>
<proteinExistence type="predicted"/>
<sequence length="431" mass="48783">MLNPKIITSIFMIVIILYLIYFLTKKYKLTKKQIIIFWILVLFWSSVSIIRAYRKAYAIDPVDIGGLGLNLIVATQITAAYGLISFMLRLPLFFISDMLNRKKIFIQLGMIFMMIASISVYLKPSYNTLYLSSLSMGACASMLAIFNVIFSETFAKEQAAVSTSILASAPLLAEFIAAPIQYIGTSNSIKNYSLLWLTSTIIAFITLLLTTFIRDIEYTKISFSMQKVKKVIINKAFIYICLIAFLQSFVKFATSGPNMIVYNKSIGMSPLLLAYNDAMFAAPQLCASVLVGTYFIKKYSIERILQFGIISTIIFYIFVITTNNPNIVFFAYIFNGFGYGLIYTSIISIALQYFDKEYINISMGIFQAFFSAGIYFGDSIHKSIHTLIPQNVINIDINKNIFIIAIFSSLFTIILCQISIFFKNKGFINIR</sequence>
<evidence type="ECO:0000313" key="3">
    <source>
        <dbReference type="Proteomes" id="UP000002072"/>
    </source>
</evidence>
<dbReference type="eggNOG" id="COG2814">
    <property type="taxonomic scope" value="Bacteria"/>
</dbReference>
<dbReference type="EMBL" id="CP001779">
    <property type="protein sequence ID" value="ACZ01575.1"/>
    <property type="molecule type" value="Genomic_DNA"/>
</dbReference>
<feature type="transmembrane region" description="Helical" evidence="1">
    <location>
        <begin position="73"/>
        <end position="92"/>
    </location>
</feature>
<feature type="transmembrane region" description="Helical" evidence="1">
    <location>
        <begin position="128"/>
        <end position="149"/>
    </location>
</feature>
<feature type="transmembrane region" description="Helical" evidence="1">
    <location>
        <begin position="303"/>
        <end position="321"/>
    </location>
</feature>
<name>D1AV15_STRM9</name>
<gene>
    <name evidence="2" type="ordered locus">Smon_1114</name>
</gene>
<dbReference type="InterPro" id="IPR011701">
    <property type="entry name" value="MFS"/>
</dbReference>
<dbReference type="STRING" id="519441.Smon_1114"/>
<dbReference type="InterPro" id="IPR036259">
    <property type="entry name" value="MFS_trans_sf"/>
</dbReference>
<feature type="transmembrane region" description="Helical" evidence="1">
    <location>
        <begin position="104"/>
        <end position="122"/>
    </location>
</feature>
<dbReference type="GeneID" id="29672922"/>
<dbReference type="Proteomes" id="UP000002072">
    <property type="component" value="Chromosome"/>
</dbReference>
<keyword evidence="1" id="KW-1133">Transmembrane helix</keyword>
<feature type="transmembrane region" description="Helical" evidence="1">
    <location>
        <begin position="401"/>
        <end position="422"/>
    </location>
</feature>
<accession>D1AV15</accession>